<dbReference type="PROSITE" id="PS51257">
    <property type="entry name" value="PROKAR_LIPOPROTEIN"/>
    <property type="match status" value="1"/>
</dbReference>
<accession>A0AB35YZX1</accession>
<organism evidence="5 7">
    <name type="scientific">Aequorivita flava</name>
    <dbReference type="NCBI Taxonomy" id="3114371"/>
    <lineage>
        <taxon>Bacteria</taxon>
        <taxon>Pseudomonadati</taxon>
        <taxon>Bacteroidota</taxon>
        <taxon>Flavobacteriia</taxon>
        <taxon>Flavobacteriales</taxon>
        <taxon>Flavobacteriaceae</taxon>
        <taxon>Aequorivita</taxon>
    </lineage>
</organism>
<keyword evidence="2" id="KW-0812">Transmembrane</keyword>
<dbReference type="Proteomes" id="UP001388259">
    <property type="component" value="Unassembled WGS sequence"/>
</dbReference>
<dbReference type="Pfam" id="PF02563">
    <property type="entry name" value="Poly_export"/>
    <property type="match status" value="1"/>
</dbReference>
<evidence type="ECO:0000313" key="7">
    <source>
        <dbReference type="Proteomes" id="UP001388259"/>
    </source>
</evidence>
<reference evidence="5 8" key="1">
    <citation type="submission" date="2024-01" db="EMBL/GenBank/DDBJ databases">
        <title>Aequorivita flavus sp. nov., isolated from deep-sea sediment.</title>
        <authorList>
            <person name="Chen X."/>
        </authorList>
    </citation>
    <scope>NUCLEOTIDE SEQUENCE</scope>
    <source>
        <strain evidence="5">MCCC 1A16923</strain>
        <strain evidence="6 8">MCCC 1A16935</strain>
    </source>
</reference>
<keyword evidence="1" id="KW-0732">Signal</keyword>
<sequence>MKGIKAVFNKLLLLLLITVLGASCVSREKIVYFQDLEQQKALMDSIQNTFKIQPNDLLNIVVSAYDLEAVRPFNLISEARASADVSGLSYTNTERQGYLTAEDGTIDFPVLGRIKVAGLSRTELSEMLVQRISEYVKDPIVTIRIVNFKVSVLGEVARPGTYNVEGERLTLPEALGLAGDMTIFGRRDNVLVIRDNGGSKEYKYLDFRDSDVLNSDFYYLQQNDVVYVEPNNAQIQSSSFNRNTSIYISVASLLLSVMVIIFR</sequence>
<evidence type="ECO:0000313" key="8">
    <source>
        <dbReference type="Proteomes" id="UP001390963"/>
    </source>
</evidence>
<keyword evidence="2" id="KW-1133">Transmembrane helix</keyword>
<evidence type="ECO:0000259" key="4">
    <source>
        <dbReference type="Pfam" id="PF10531"/>
    </source>
</evidence>
<name>A0AB35YZX1_9FLAO</name>
<dbReference type="Pfam" id="PF10531">
    <property type="entry name" value="SLBB"/>
    <property type="match status" value="1"/>
</dbReference>
<dbReference type="InterPro" id="IPR003715">
    <property type="entry name" value="Poly_export_N"/>
</dbReference>
<dbReference type="InterPro" id="IPR049712">
    <property type="entry name" value="Poly_export"/>
</dbReference>
<dbReference type="EMBL" id="JBANCF010000009">
    <property type="protein sequence ID" value="MEM0574093.1"/>
    <property type="molecule type" value="Genomic_DNA"/>
</dbReference>
<dbReference type="PANTHER" id="PTHR33619">
    <property type="entry name" value="POLYSACCHARIDE EXPORT PROTEIN GFCE-RELATED"/>
    <property type="match status" value="1"/>
</dbReference>
<evidence type="ECO:0000259" key="3">
    <source>
        <dbReference type="Pfam" id="PF02563"/>
    </source>
</evidence>
<comment type="caution">
    <text evidence="5">The sequence shown here is derived from an EMBL/GenBank/DDBJ whole genome shotgun (WGS) entry which is preliminary data.</text>
</comment>
<keyword evidence="8" id="KW-1185">Reference proteome</keyword>
<dbReference type="GO" id="GO:0015159">
    <property type="term" value="F:polysaccharide transmembrane transporter activity"/>
    <property type="evidence" value="ECO:0007669"/>
    <property type="project" value="InterPro"/>
</dbReference>
<evidence type="ECO:0000313" key="6">
    <source>
        <dbReference type="EMBL" id="MEM0574093.1"/>
    </source>
</evidence>
<gene>
    <name evidence="6" type="ORF">VZD24_11235</name>
    <name evidence="5" type="ORF">VZD85_11650</name>
</gene>
<feature type="transmembrane region" description="Helical" evidence="2">
    <location>
        <begin position="244"/>
        <end position="262"/>
    </location>
</feature>
<keyword evidence="2" id="KW-0472">Membrane</keyword>
<dbReference type="InterPro" id="IPR019554">
    <property type="entry name" value="Soluble_ligand-bd"/>
</dbReference>
<dbReference type="EMBL" id="JAZBJM010000008">
    <property type="protein sequence ID" value="MEM0519012.1"/>
    <property type="molecule type" value="Genomic_DNA"/>
</dbReference>
<protein>
    <submittedName>
        <fullName evidence="5">Polysaccharide biosynthesis/export family protein</fullName>
    </submittedName>
</protein>
<dbReference type="AlphaFoldDB" id="A0AB35YZX1"/>
<evidence type="ECO:0000256" key="1">
    <source>
        <dbReference type="ARBA" id="ARBA00022729"/>
    </source>
</evidence>
<proteinExistence type="predicted"/>
<dbReference type="Proteomes" id="UP001390963">
    <property type="component" value="Unassembled WGS sequence"/>
</dbReference>
<feature type="domain" description="Polysaccharide export protein N-terminal" evidence="3">
    <location>
        <begin position="47"/>
        <end position="145"/>
    </location>
</feature>
<dbReference type="Gene3D" id="3.30.1950.10">
    <property type="entry name" value="wza like domain"/>
    <property type="match status" value="1"/>
</dbReference>
<evidence type="ECO:0000313" key="5">
    <source>
        <dbReference type="EMBL" id="MEM0519012.1"/>
    </source>
</evidence>
<evidence type="ECO:0000256" key="2">
    <source>
        <dbReference type="SAM" id="Phobius"/>
    </source>
</evidence>
<dbReference type="PANTHER" id="PTHR33619:SF3">
    <property type="entry name" value="POLYSACCHARIDE EXPORT PROTEIN GFCE-RELATED"/>
    <property type="match status" value="1"/>
</dbReference>
<feature type="domain" description="Soluble ligand binding" evidence="4">
    <location>
        <begin position="149"/>
        <end position="198"/>
    </location>
</feature>
<dbReference type="RefSeq" id="WP_342687639.1">
    <property type="nucleotide sequence ID" value="NZ_JAZBJM010000008.1"/>
</dbReference>